<dbReference type="Proteomes" id="UP000824469">
    <property type="component" value="Unassembled WGS sequence"/>
</dbReference>
<dbReference type="SMR" id="A0AA38GJA2"/>
<dbReference type="PROSITE" id="PS00329">
    <property type="entry name" value="HSP70_2"/>
    <property type="match status" value="1"/>
</dbReference>
<dbReference type="FunFam" id="3.30.420.40:FF:000026">
    <property type="entry name" value="Heat shock protein 70"/>
    <property type="match status" value="1"/>
</dbReference>
<dbReference type="SUPFAM" id="SSF53067">
    <property type="entry name" value="Actin-like ATPase domain"/>
    <property type="match status" value="2"/>
</dbReference>
<dbReference type="Gene3D" id="3.90.640.10">
    <property type="entry name" value="Actin, Chain A, domain 4"/>
    <property type="match status" value="1"/>
</dbReference>
<dbReference type="InterPro" id="IPR029047">
    <property type="entry name" value="HSP70_peptide-bd_sf"/>
</dbReference>
<dbReference type="InterPro" id="IPR013126">
    <property type="entry name" value="Hsp_70_fam"/>
</dbReference>
<dbReference type="PROSITE" id="PS01036">
    <property type="entry name" value="HSP70_3"/>
    <property type="match status" value="1"/>
</dbReference>
<dbReference type="GO" id="GO:0140662">
    <property type="term" value="F:ATP-dependent protein folding chaperone"/>
    <property type="evidence" value="ECO:0007669"/>
    <property type="project" value="InterPro"/>
</dbReference>
<dbReference type="Gene3D" id="3.30.420.40">
    <property type="match status" value="2"/>
</dbReference>
<evidence type="ECO:0000256" key="3">
    <source>
        <dbReference type="RuleBase" id="RU003322"/>
    </source>
</evidence>
<organism evidence="4 5">
    <name type="scientific">Taxus chinensis</name>
    <name type="common">Chinese yew</name>
    <name type="synonym">Taxus wallichiana var. chinensis</name>
    <dbReference type="NCBI Taxonomy" id="29808"/>
    <lineage>
        <taxon>Eukaryota</taxon>
        <taxon>Viridiplantae</taxon>
        <taxon>Streptophyta</taxon>
        <taxon>Embryophyta</taxon>
        <taxon>Tracheophyta</taxon>
        <taxon>Spermatophyta</taxon>
        <taxon>Pinopsida</taxon>
        <taxon>Pinidae</taxon>
        <taxon>Conifers II</taxon>
        <taxon>Cupressales</taxon>
        <taxon>Taxaceae</taxon>
        <taxon>Taxus</taxon>
    </lineage>
</organism>
<keyword evidence="2 3" id="KW-0067">ATP-binding</keyword>
<dbReference type="Gene3D" id="3.30.30.30">
    <property type="match status" value="1"/>
</dbReference>
<comment type="similarity">
    <text evidence="3">Belongs to the heat shock protein 70 family.</text>
</comment>
<evidence type="ECO:0000256" key="2">
    <source>
        <dbReference type="ARBA" id="ARBA00022840"/>
    </source>
</evidence>
<sequence>MGMNKAIGIDLGTTYSCVGVWQHDRVEIIVNDQGNRTTPSMVAFTSDDKLVGDAALFQISSNYHNTVFDVKRIIGRRFSDPSVEADRKIWPFTIVSGNDDKPMIEVDYRGQKKLFSAEEISSMVLAKMKKIAEDYLMCDVKDAVITVPAYFNDAQKRATRDACKIAGLNAMRIMSEPTAAAISYGSMREKKIKDIMIFDLGGGTFDVSVVRIHRPKIEVKAVGGDTHLGGEDFNNRLLDYCVGLFNKKYKMDMSSSGRALRRLGAECERAKRNLSYAVETVIEIDCLYQRNDLYVKISRAKFEELNADLFGKTIEILKQCLKDANMSKAEVSDIVLIGGSSRIPKLQELVADFFDGKELCKSMNPDEAVAHGAALQAAVLNKEAVDLVVVEVIPLSLGLASLNGIMEVIVPRNTCIPTCKELSVTTTLDNDTVLDFDVYEGERLLTLHNNFLGTFRLKGIEPAPSGVPIIRILFLVDADGVLTVSAQDRKTKSRSQIIISNEHERASKEKVEQLVALAQKFRFQDEIQERKHRAQFKLQCCIHNMKTRVTEAMRKGAMRKTVGEYLLENVNSSQKWLDHSYLSADVHQFNSKWKKQNPNATIL</sequence>
<gene>
    <name evidence="4" type="ORF">KI387_017552</name>
</gene>
<dbReference type="FunFam" id="3.30.30.30:FF:000001">
    <property type="entry name" value="heat shock 70 kDa protein-like"/>
    <property type="match status" value="1"/>
</dbReference>
<name>A0AA38GJA2_TAXCH</name>
<dbReference type="InterPro" id="IPR018181">
    <property type="entry name" value="Heat_shock_70_CS"/>
</dbReference>
<protein>
    <recommendedName>
        <fullName evidence="6">Heat shock protein 70</fullName>
    </recommendedName>
</protein>
<evidence type="ECO:0000313" key="5">
    <source>
        <dbReference type="Proteomes" id="UP000824469"/>
    </source>
</evidence>
<dbReference type="InterPro" id="IPR043129">
    <property type="entry name" value="ATPase_NBD"/>
</dbReference>
<dbReference type="PRINTS" id="PR00301">
    <property type="entry name" value="HEATSHOCK70"/>
</dbReference>
<dbReference type="GO" id="GO:0005524">
    <property type="term" value="F:ATP binding"/>
    <property type="evidence" value="ECO:0007669"/>
    <property type="project" value="UniProtKB-KW"/>
</dbReference>
<reference evidence="4 5" key="1">
    <citation type="journal article" date="2021" name="Nat. Plants">
        <title>The Taxus genome provides insights into paclitaxel biosynthesis.</title>
        <authorList>
            <person name="Xiong X."/>
            <person name="Gou J."/>
            <person name="Liao Q."/>
            <person name="Li Y."/>
            <person name="Zhou Q."/>
            <person name="Bi G."/>
            <person name="Li C."/>
            <person name="Du R."/>
            <person name="Wang X."/>
            <person name="Sun T."/>
            <person name="Guo L."/>
            <person name="Liang H."/>
            <person name="Lu P."/>
            <person name="Wu Y."/>
            <person name="Zhang Z."/>
            <person name="Ro D.K."/>
            <person name="Shang Y."/>
            <person name="Huang S."/>
            <person name="Yan J."/>
        </authorList>
    </citation>
    <scope>NUCLEOTIDE SEQUENCE [LARGE SCALE GENOMIC DNA]</scope>
    <source>
        <strain evidence="4">Ta-2019</strain>
    </source>
</reference>
<keyword evidence="1 3" id="KW-0547">Nucleotide-binding</keyword>
<dbReference type="PANTHER" id="PTHR19375">
    <property type="entry name" value="HEAT SHOCK PROTEIN 70KDA"/>
    <property type="match status" value="1"/>
</dbReference>
<dbReference type="SUPFAM" id="SSF100920">
    <property type="entry name" value="Heat shock protein 70kD (HSP70), peptide-binding domain"/>
    <property type="match status" value="1"/>
</dbReference>
<evidence type="ECO:0008006" key="6">
    <source>
        <dbReference type="Google" id="ProtNLM"/>
    </source>
</evidence>
<evidence type="ECO:0000313" key="4">
    <source>
        <dbReference type="EMBL" id="KAH9322913.1"/>
    </source>
</evidence>
<dbReference type="Pfam" id="PF00012">
    <property type="entry name" value="HSP70"/>
    <property type="match status" value="1"/>
</dbReference>
<keyword evidence="5" id="KW-1185">Reference proteome</keyword>
<evidence type="ECO:0000256" key="1">
    <source>
        <dbReference type="ARBA" id="ARBA00022741"/>
    </source>
</evidence>
<dbReference type="FunFam" id="3.90.640.10:FF:000002">
    <property type="entry name" value="Heat shock 70 kDa"/>
    <property type="match status" value="1"/>
</dbReference>
<comment type="caution">
    <text evidence="4">The sequence shown here is derived from an EMBL/GenBank/DDBJ whole genome shotgun (WGS) entry which is preliminary data.</text>
</comment>
<proteinExistence type="inferred from homology"/>
<dbReference type="CDD" id="cd24028">
    <property type="entry name" value="ASKHA_NBD_HSP70_HSPA1-like"/>
    <property type="match status" value="1"/>
</dbReference>
<dbReference type="AlphaFoldDB" id="A0AA38GJA2"/>
<dbReference type="Gene3D" id="2.60.34.10">
    <property type="entry name" value="Substrate Binding Domain Of DNAk, Chain A, domain 1"/>
    <property type="match status" value="1"/>
</dbReference>
<accession>A0AA38GJA2</accession>
<dbReference type="EMBL" id="JAHRHJ020000003">
    <property type="protein sequence ID" value="KAH9322913.1"/>
    <property type="molecule type" value="Genomic_DNA"/>
</dbReference>
<dbReference type="PROSITE" id="PS00297">
    <property type="entry name" value="HSP70_1"/>
    <property type="match status" value="1"/>
</dbReference>